<dbReference type="AlphaFoldDB" id="A0A6L4WTW6"/>
<protein>
    <recommendedName>
        <fullName evidence="4">Conjugal transfer protein TraN</fullName>
    </recommendedName>
</protein>
<proteinExistence type="predicted"/>
<evidence type="ECO:0000256" key="1">
    <source>
        <dbReference type="SAM" id="SignalP"/>
    </source>
</evidence>
<keyword evidence="1" id="KW-0732">Signal</keyword>
<evidence type="ECO:0000313" key="3">
    <source>
        <dbReference type="Proteomes" id="UP000472839"/>
    </source>
</evidence>
<comment type="caution">
    <text evidence="2">The sequence shown here is derived from an EMBL/GenBank/DDBJ whole genome shotgun (WGS) entry which is preliminary data.</text>
</comment>
<sequence>MKKFISLFLVAILATSLSANTISEVCEDTGTEEYFPIADERGNLILTKKEFNRTCTLTTKVQGACIKWETIKENFVIEAEDYDAYRSQNHESGMGSLLAMIGAYDQLEHLWSGWKGYCEIGTKTNFDWASDPMFWAGLVASAIMDGSQAGDVAGAQEAGLKASTDVTSTAYKTAYESSIKSTQGFMADTAIGQGVQSAQSTVGSWAGSTLGTWVGNAAGKCLLASGFDMANNLYQYAGNDNADDMCDPVDEFCGSTEDQTQESDITTIDKQQYLDMIEQHPDFTQYIIVLGEEEGIMSVRFKNLNEVEGMENADQAQLDEMMEQLKNIELAVSVVMTTAKLGACMATDANISSSVETSSSSSDDDNPISLKAGAGMAISAIPAEWLGPYGVLVKAALQVLLNFATSFPSIDSCHDQDDADEQGDRHAKTAESLPHDLCYFVYDKCVDNCGDAFLGLAKELRGYNYCCYDQILTKVLVIQLKAQLGRDWSHCTGISLRDLNYVSFKQCTADQMADGINGGDEGLGNIGGGDTVKPPEEGGYDPQTTFQYKHKCIDLTEFKDYLKAQIGEDIDLSDFDSIFEDVENQANNL</sequence>
<gene>
    <name evidence="2" type="ORF">GBG19_05795</name>
</gene>
<accession>A0A6L4WTW6</accession>
<name>A0A6L4WTW6_9BACT</name>
<feature type="chain" id="PRO_5027066326" description="Conjugal transfer protein TraN" evidence="1">
    <location>
        <begin position="20"/>
        <end position="589"/>
    </location>
</feature>
<dbReference type="RefSeq" id="WP_152279732.1">
    <property type="nucleotide sequence ID" value="NZ_WFKK01000012.1"/>
</dbReference>
<evidence type="ECO:0000313" key="2">
    <source>
        <dbReference type="EMBL" id="KAB7889568.1"/>
    </source>
</evidence>
<dbReference type="EMBL" id="WFKK01000012">
    <property type="protein sequence ID" value="KAB7889568.1"/>
    <property type="molecule type" value="Genomic_DNA"/>
</dbReference>
<organism evidence="2 3">
    <name type="scientific">Poseidonibacter ostreae</name>
    <dbReference type="NCBI Taxonomy" id="2654171"/>
    <lineage>
        <taxon>Bacteria</taxon>
        <taxon>Pseudomonadati</taxon>
        <taxon>Campylobacterota</taxon>
        <taxon>Epsilonproteobacteria</taxon>
        <taxon>Campylobacterales</taxon>
        <taxon>Arcobacteraceae</taxon>
        <taxon>Poseidonibacter</taxon>
    </lineage>
</organism>
<reference evidence="2 3" key="1">
    <citation type="submission" date="2019-10" db="EMBL/GenBank/DDBJ databases">
        <title>Poseidonibacter ostreae sp. nov., isolated from the gut of the Ostrea denselamellosa.</title>
        <authorList>
            <person name="Choi A."/>
        </authorList>
    </citation>
    <scope>NUCLEOTIDE SEQUENCE [LARGE SCALE GENOMIC DNA]</scope>
    <source>
        <strain evidence="2 3">SJOD-M-33</strain>
    </source>
</reference>
<evidence type="ECO:0008006" key="4">
    <source>
        <dbReference type="Google" id="ProtNLM"/>
    </source>
</evidence>
<dbReference type="Proteomes" id="UP000472839">
    <property type="component" value="Unassembled WGS sequence"/>
</dbReference>
<feature type="signal peptide" evidence="1">
    <location>
        <begin position="1"/>
        <end position="19"/>
    </location>
</feature>